<dbReference type="EMBL" id="WSQA01000027">
    <property type="protein sequence ID" value="MVZ64212.1"/>
    <property type="molecule type" value="Genomic_DNA"/>
</dbReference>
<dbReference type="Pfam" id="PF02517">
    <property type="entry name" value="Rce1-like"/>
    <property type="match status" value="1"/>
</dbReference>
<gene>
    <name evidence="3" type="ORF">GQF63_19500</name>
</gene>
<feature type="transmembrane region" description="Helical" evidence="1">
    <location>
        <begin position="114"/>
        <end position="131"/>
    </location>
</feature>
<dbReference type="InterPro" id="IPR003675">
    <property type="entry name" value="Rce1/LyrA-like_dom"/>
</dbReference>
<feature type="transmembrane region" description="Helical" evidence="1">
    <location>
        <begin position="137"/>
        <end position="159"/>
    </location>
</feature>
<feature type="transmembrane region" description="Helical" evidence="1">
    <location>
        <begin position="69"/>
        <end position="93"/>
    </location>
</feature>
<protein>
    <submittedName>
        <fullName evidence="3">CPBP family intramembrane metalloprotease</fullName>
    </submittedName>
</protein>
<dbReference type="GO" id="GO:0008237">
    <property type="term" value="F:metallopeptidase activity"/>
    <property type="evidence" value="ECO:0007669"/>
    <property type="project" value="UniProtKB-KW"/>
</dbReference>
<keyword evidence="4" id="KW-1185">Reference proteome</keyword>
<keyword evidence="3" id="KW-0378">Hydrolase</keyword>
<proteinExistence type="predicted"/>
<evidence type="ECO:0000256" key="1">
    <source>
        <dbReference type="SAM" id="Phobius"/>
    </source>
</evidence>
<dbReference type="GO" id="GO:0080120">
    <property type="term" value="P:CAAX-box protein maturation"/>
    <property type="evidence" value="ECO:0007669"/>
    <property type="project" value="UniProtKB-ARBA"/>
</dbReference>
<name>A0A6N8L8X6_9SPHI</name>
<dbReference type="AlphaFoldDB" id="A0A6N8L8X6"/>
<reference evidence="3 4" key="1">
    <citation type="submission" date="2019-12" db="EMBL/GenBank/DDBJ databases">
        <authorList>
            <person name="Dong K."/>
        </authorList>
    </citation>
    <scope>NUCLEOTIDE SEQUENCE [LARGE SCALE GENOMIC DNA]</scope>
    <source>
        <strain evidence="3 4">JCM 31225</strain>
    </source>
</reference>
<feature type="domain" description="CAAX prenyl protease 2/Lysostaphin resistance protein A-like" evidence="2">
    <location>
        <begin position="70"/>
        <end position="178"/>
    </location>
</feature>
<keyword evidence="1" id="KW-0812">Transmembrane</keyword>
<evidence type="ECO:0000313" key="4">
    <source>
        <dbReference type="Proteomes" id="UP000435036"/>
    </source>
</evidence>
<organism evidence="3 4">
    <name type="scientific">Sphingobacterium humi</name>
    <dbReference type="NCBI Taxonomy" id="1796905"/>
    <lineage>
        <taxon>Bacteria</taxon>
        <taxon>Pseudomonadati</taxon>
        <taxon>Bacteroidota</taxon>
        <taxon>Sphingobacteriia</taxon>
        <taxon>Sphingobacteriales</taxon>
        <taxon>Sphingobacteriaceae</taxon>
        <taxon>Sphingobacterium</taxon>
    </lineage>
</organism>
<keyword evidence="1" id="KW-0472">Membrane</keyword>
<dbReference type="GO" id="GO:0004175">
    <property type="term" value="F:endopeptidase activity"/>
    <property type="evidence" value="ECO:0007669"/>
    <property type="project" value="UniProtKB-ARBA"/>
</dbReference>
<dbReference type="RefSeq" id="WP_160370915.1">
    <property type="nucleotide sequence ID" value="NZ_WSQA01000027.1"/>
</dbReference>
<keyword evidence="3" id="KW-0645">Protease</keyword>
<dbReference type="OrthoDB" id="1443714at2"/>
<dbReference type="GO" id="GO:0006508">
    <property type="term" value="P:proteolysis"/>
    <property type="evidence" value="ECO:0007669"/>
    <property type="project" value="UniProtKB-KW"/>
</dbReference>
<dbReference type="Proteomes" id="UP000435036">
    <property type="component" value="Unassembled WGS sequence"/>
</dbReference>
<accession>A0A6N8L8X6</accession>
<feature type="transmembrane region" description="Helical" evidence="1">
    <location>
        <begin position="28"/>
        <end position="49"/>
    </location>
</feature>
<keyword evidence="1" id="KW-1133">Transmembrane helix</keyword>
<keyword evidence="3" id="KW-0482">Metalloprotease</keyword>
<feature type="transmembrane region" description="Helical" evidence="1">
    <location>
        <begin position="171"/>
        <end position="189"/>
    </location>
</feature>
<comment type="caution">
    <text evidence="3">The sequence shown here is derived from an EMBL/GenBank/DDBJ whole genome shotgun (WGS) entry which is preliminary data.</text>
</comment>
<sequence length="289" mass="34386">MLKILQHFWSFIIYPSDRQLFAKNNDTYAKVFFTMFLFKVLILSIILPLEYLLQQIDPIFTKKMPHDESFWQDLLAVGLLAPLIEELLFRYFLKYKPFYSYVIHRNTWRKNYRWFLYSSVALYGLAHLSNFENANTLFYVLGVFIVLSNIMDGFVFSFLRVRLGFQYNWMLYGIWNVFTIALISTIYQLKNPILKEKNENFQLEVNLTQYRDTTENLFFIRKSADTIYNINVKQHALSTVVDSLCGKNTYNVYDQFVDIDFRSPKGLAKDSLLRILTKKLTIEEKKTAN</sequence>
<evidence type="ECO:0000259" key="2">
    <source>
        <dbReference type="Pfam" id="PF02517"/>
    </source>
</evidence>
<evidence type="ECO:0000313" key="3">
    <source>
        <dbReference type="EMBL" id="MVZ64212.1"/>
    </source>
</evidence>